<keyword evidence="3" id="KW-1185">Reference proteome</keyword>
<protein>
    <recommendedName>
        <fullName evidence="4">Resolvase HTH domain-containing protein</fullName>
    </recommendedName>
</protein>
<evidence type="ECO:0008006" key="4">
    <source>
        <dbReference type="Google" id="ProtNLM"/>
    </source>
</evidence>
<proteinExistence type="predicted"/>
<organism evidence="2 3">
    <name type="scientific">Streptomyces humicola</name>
    <dbReference type="NCBI Taxonomy" id="2953240"/>
    <lineage>
        <taxon>Bacteria</taxon>
        <taxon>Bacillati</taxon>
        <taxon>Actinomycetota</taxon>
        <taxon>Actinomycetes</taxon>
        <taxon>Kitasatosporales</taxon>
        <taxon>Streptomycetaceae</taxon>
        <taxon>Streptomyces</taxon>
    </lineage>
</organism>
<dbReference type="RefSeq" id="WP_255921260.1">
    <property type="nucleotide sequence ID" value="NZ_JANFNG010000012.1"/>
</dbReference>
<reference evidence="2" key="1">
    <citation type="submission" date="2022-06" db="EMBL/GenBank/DDBJ databases">
        <title>Draft genome sequence of Streptomyces sp. RB6PN25 isolated from peat swamp forest in Thailand.</title>
        <authorList>
            <person name="Duangmal K."/>
            <person name="Klaysubun C."/>
        </authorList>
    </citation>
    <scope>NUCLEOTIDE SEQUENCE</scope>
    <source>
        <strain evidence="2">RB6PN25</strain>
    </source>
</reference>
<accession>A0ABT1PX95</accession>
<comment type="caution">
    <text evidence="2">The sequence shown here is derived from an EMBL/GenBank/DDBJ whole genome shotgun (WGS) entry which is preliminary data.</text>
</comment>
<evidence type="ECO:0000256" key="1">
    <source>
        <dbReference type="SAM" id="MobiDB-lite"/>
    </source>
</evidence>
<feature type="compositionally biased region" description="Basic residues" evidence="1">
    <location>
        <begin position="77"/>
        <end position="87"/>
    </location>
</feature>
<feature type="region of interest" description="Disordered" evidence="1">
    <location>
        <begin position="25"/>
        <end position="87"/>
    </location>
</feature>
<name>A0ABT1PX95_9ACTN</name>
<evidence type="ECO:0000313" key="3">
    <source>
        <dbReference type="Proteomes" id="UP001057702"/>
    </source>
</evidence>
<sequence length="87" mass="9627">MYDVPEKTVQQIADLFGVPRSTVYGHLNRDTTVPRQPKKNAAKSEDLTLDSQVGLLPAGYFAPGDKGRSPGPSRAGVARRPRRRRRP</sequence>
<dbReference type="Proteomes" id="UP001057702">
    <property type="component" value="Unassembled WGS sequence"/>
</dbReference>
<gene>
    <name evidence="2" type="ORF">NGB36_17280</name>
</gene>
<evidence type="ECO:0000313" key="2">
    <source>
        <dbReference type="EMBL" id="MCQ4082308.1"/>
    </source>
</evidence>
<dbReference type="EMBL" id="JANFNG010000012">
    <property type="protein sequence ID" value="MCQ4082308.1"/>
    <property type="molecule type" value="Genomic_DNA"/>
</dbReference>